<name>A0AAD7IMD6_9AGAR</name>
<reference evidence="1" key="1">
    <citation type="submission" date="2023-03" db="EMBL/GenBank/DDBJ databases">
        <title>Massive genome expansion in bonnet fungi (Mycena s.s.) driven by repeated elements and novel gene families across ecological guilds.</title>
        <authorList>
            <consortium name="Lawrence Berkeley National Laboratory"/>
            <person name="Harder C.B."/>
            <person name="Miyauchi S."/>
            <person name="Viragh M."/>
            <person name="Kuo A."/>
            <person name="Thoen E."/>
            <person name="Andreopoulos B."/>
            <person name="Lu D."/>
            <person name="Skrede I."/>
            <person name="Drula E."/>
            <person name="Henrissat B."/>
            <person name="Morin E."/>
            <person name="Kohler A."/>
            <person name="Barry K."/>
            <person name="LaButti K."/>
            <person name="Morin E."/>
            <person name="Salamov A."/>
            <person name="Lipzen A."/>
            <person name="Mereny Z."/>
            <person name="Hegedus B."/>
            <person name="Baldrian P."/>
            <person name="Stursova M."/>
            <person name="Weitz H."/>
            <person name="Taylor A."/>
            <person name="Grigoriev I.V."/>
            <person name="Nagy L.G."/>
            <person name="Martin F."/>
            <person name="Kauserud H."/>
        </authorList>
    </citation>
    <scope>NUCLEOTIDE SEQUENCE</scope>
    <source>
        <strain evidence="1">CBHHK188m</strain>
    </source>
</reference>
<dbReference type="EMBL" id="JARJLG010000098">
    <property type="protein sequence ID" value="KAJ7746510.1"/>
    <property type="molecule type" value="Genomic_DNA"/>
</dbReference>
<organism evidence="1 2">
    <name type="scientific">Mycena maculata</name>
    <dbReference type="NCBI Taxonomy" id="230809"/>
    <lineage>
        <taxon>Eukaryota</taxon>
        <taxon>Fungi</taxon>
        <taxon>Dikarya</taxon>
        <taxon>Basidiomycota</taxon>
        <taxon>Agaricomycotina</taxon>
        <taxon>Agaricomycetes</taxon>
        <taxon>Agaricomycetidae</taxon>
        <taxon>Agaricales</taxon>
        <taxon>Marasmiineae</taxon>
        <taxon>Mycenaceae</taxon>
        <taxon>Mycena</taxon>
    </lineage>
</organism>
<protein>
    <submittedName>
        <fullName evidence="1">Uncharacterized protein</fullName>
    </submittedName>
</protein>
<dbReference type="Proteomes" id="UP001215280">
    <property type="component" value="Unassembled WGS sequence"/>
</dbReference>
<keyword evidence="2" id="KW-1185">Reference proteome</keyword>
<accession>A0AAD7IMD6</accession>
<dbReference type="AlphaFoldDB" id="A0AAD7IMD6"/>
<sequence>MPAASDDLRLTLAINQLVPFLNPLFRLFNGHFGSPSQRRHPRLCISIRFPPASRFLVLSIEPSLAPSNSLPLMPSLPCPSGCSCAVYSTYPWSSLLPSPCTPVPPDQRHPSVIDVKYDPHAEETLLCPFIPQPPLATLQPSRVHAAHLPRSARTLHDEPDLLPALIRLSNRHRSHSLDTRCMLALSTASYLRSTQCACVAHLAPSIITVSVASPSPFTLFPQRAVGE</sequence>
<gene>
    <name evidence="1" type="ORF">DFH07DRAFT_962985</name>
</gene>
<evidence type="ECO:0000313" key="1">
    <source>
        <dbReference type="EMBL" id="KAJ7746510.1"/>
    </source>
</evidence>
<comment type="caution">
    <text evidence="1">The sequence shown here is derived from an EMBL/GenBank/DDBJ whole genome shotgun (WGS) entry which is preliminary data.</text>
</comment>
<proteinExistence type="predicted"/>
<evidence type="ECO:0000313" key="2">
    <source>
        <dbReference type="Proteomes" id="UP001215280"/>
    </source>
</evidence>